<protein>
    <submittedName>
        <fullName evidence="2">TAXI family TRAP transporter solute-binding subunit</fullName>
    </submittedName>
</protein>
<dbReference type="Gene3D" id="3.40.190.10">
    <property type="entry name" value="Periplasmic binding protein-like II"/>
    <property type="match status" value="2"/>
</dbReference>
<dbReference type="Proteomes" id="UP000460715">
    <property type="component" value="Unassembled WGS sequence"/>
</dbReference>
<keyword evidence="3" id="KW-1185">Reference proteome</keyword>
<dbReference type="SUPFAM" id="SSF53850">
    <property type="entry name" value="Periplasmic binding protein-like II"/>
    <property type="match status" value="1"/>
</dbReference>
<organism evidence="2 3">
    <name type="scientific">Teichococcus coralli</name>
    <dbReference type="NCBI Taxonomy" id="2545983"/>
    <lineage>
        <taxon>Bacteria</taxon>
        <taxon>Pseudomonadati</taxon>
        <taxon>Pseudomonadota</taxon>
        <taxon>Alphaproteobacteria</taxon>
        <taxon>Acetobacterales</taxon>
        <taxon>Roseomonadaceae</taxon>
        <taxon>Roseomonas</taxon>
    </lineage>
</organism>
<dbReference type="PANTHER" id="PTHR42941:SF1">
    <property type="entry name" value="SLL1037 PROTEIN"/>
    <property type="match status" value="1"/>
</dbReference>
<keyword evidence="1" id="KW-0732">Signal</keyword>
<feature type="chain" id="PRO_5032587146" evidence="1">
    <location>
        <begin position="22"/>
        <end position="313"/>
    </location>
</feature>
<evidence type="ECO:0000313" key="3">
    <source>
        <dbReference type="Proteomes" id="UP000460715"/>
    </source>
</evidence>
<accession>A0A845BDX5</accession>
<gene>
    <name evidence="2" type="ORF">E0493_09040</name>
</gene>
<comment type="caution">
    <text evidence="2">The sequence shown here is derived from an EMBL/GenBank/DDBJ whole genome shotgun (WGS) entry which is preliminary data.</text>
</comment>
<dbReference type="NCBIfam" id="TIGR02122">
    <property type="entry name" value="TRAP_TAXI"/>
    <property type="match status" value="1"/>
</dbReference>
<proteinExistence type="predicted"/>
<evidence type="ECO:0000313" key="2">
    <source>
        <dbReference type="EMBL" id="MXP63492.1"/>
    </source>
</evidence>
<dbReference type="RefSeq" id="WP_160936617.1">
    <property type="nucleotide sequence ID" value="NZ_SNVJ01000006.1"/>
</dbReference>
<reference evidence="2 3" key="1">
    <citation type="submission" date="2019-03" db="EMBL/GenBank/DDBJ databases">
        <title>Roseomonas sp. a novel Roseomonas species isolated from Sea whip Gorgonian.</title>
        <authorList>
            <person name="Li F."/>
            <person name="Pan X."/>
            <person name="Huang S."/>
            <person name="Li Z."/>
            <person name="Meng B."/>
        </authorList>
    </citation>
    <scope>NUCLEOTIDE SEQUENCE [LARGE SCALE GENOMIC DNA]</scope>
    <source>
        <strain evidence="2 3">M0104</strain>
    </source>
</reference>
<feature type="signal peptide" evidence="1">
    <location>
        <begin position="1"/>
        <end position="21"/>
    </location>
</feature>
<name>A0A845BDX5_9PROT</name>
<dbReference type="InterPro" id="IPR011852">
    <property type="entry name" value="TRAP_TAXI"/>
</dbReference>
<dbReference type="PANTHER" id="PTHR42941">
    <property type="entry name" value="SLL1037 PROTEIN"/>
    <property type="match status" value="1"/>
</dbReference>
<dbReference type="EMBL" id="SNVJ01000006">
    <property type="protein sequence ID" value="MXP63492.1"/>
    <property type="molecule type" value="Genomic_DNA"/>
</dbReference>
<sequence length="313" mass="33801">MRSRFFLGIALAATLAAPAGAEELRMMTGPQGGSWIPLGGALKNIWEKAVPGLTVQVVPGAGVINVRGVSGGKADVAFANSISTVDGLNGRAPFPQKAENVCNIASLYPQWFQVVVLADSGIEKVEDLKGKAVAIQPRGNTAEVITQQLLQVAGLSYKDIQPNFQTGYTDAVGLMKDGHAQAFTLGTTVPASAVMDLASAREIRLLDLSKYEEGMKKINEAYRVQALPEGTYPSQKGTPEMITYTTHIITQCDRDPEQVYKMTKAIWQNIDALRNVVGSMRKTEVKFGAQDISVPMHEGARRYYREANALASK</sequence>
<dbReference type="Pfam" id="PF16868">
    <property type="entry name" value="NMT1_3"/>
    <property type="match status" value="1"/>
</dbReference>
<dbReference type="CDD" id="cd13520">
    <property type="entry name" value="PBP2_TAXI_TRAP"/>
    <property type="match status" value="1"/>
</dbReference>
<dbReference type="OrthoDB" id="8477520at2"/>
<dbReference type="AlphaFoldDB" id="A0A845BDX5"/>
<evidence type="ECO:0000256" key="1">
    <source>
        <dbReference type="SAM" id="SignalP"/>
    </source>
</evidence>